<evidence type="ECO:0000313" key="1">
    <source>
        <dbReference type="EMBL" id="AEF55515.1"/>
    </source>
</evidence>
<dbReference type="STRING" id="491952.Mar181_2482"/>
<dbReference type="Pfam" id="PF11319">
    <property type="entry name" value="VasI"/>
    <property type="match status" value="1"/>
</dbReference>
<dbReference type="AlphaFoldDB" id="F6CWV3"/>
<evidence type="ECO:0000313" key="2">
    <source>
        <dbReference type="Proteomes" id="UP000009230"/>
    </source>
</evidence>
<dbReference type="InterPro" id="IPR017738">
    <property type="entry name" value="T6SS-assoc_VCA0118"/>
</dbReference>
<protein>
    <recommendedName>
        <fullName evidence="3">Type VI secretion-associated protein, VC_A0118 family</fullName>
    </recommendedName>
</protein>
<dbReference type="KEGG" id="mpc:Mar181_2482"/>
<sequence>MKNSYFIVCFIFLINFNSELYAADDSLKIKSCKNIVSNLNRLKCYDEVFPPQEENLNEFYKKPKSWLMAKKIEKKRNDDHLPIIEFKDNSLDLYITLPSINYDVKDDYPILMISCVDSISRLDLITKKAIKEGRVKVSLHGYQNTMWRSDDTGFVLSSSRGKVASNYIKYILSNEEVILNSSDVGVNNLVFLASNLKGSMGPDYNRCGW</sequence>
<reference evidence="1 2" key="1">
    <citation type="journal article" date="2012" name="Stand. Genomic Sci.">
        <title>Complete genome sequence of Marinomonas posidonica type strain (IVIA-Po-181(T)).</title>
        <authorList>
            <person name="Lucas-Elio P."/>
            <person name="Goodwin L."/>
            <person name="Woyke T."/>
            <person name="Pitluck S."/>
            <person name="Nolan M."/>
            <person name="Kyrpides N.C."/>
            <person name="Detter J.C."/>
            <person name="Copeland A."/>
            <person name="Lu M."/>
            <person name="Bruce D."/>
            <person name="Detter C."/>
            <person name="Tapia R."/>
            <person name="Han S."/>
            <person name="Land M.L."/>
            <person name="Ivanova N."/>
            <person name="Mikhailova N."/>
            <person name="Johnston A.W."/>
            <person name="Sanchez-Amat A."/>
        </authorList>
    </citation>
    <scope>NUCLEOTIDE SEQUENCE [LARGE SCALE GENOMIC DNA]</scope>
    <source>
        <strain evidence="2">CECT 7376 / NCIMB 14433 / IVIA-Po-181</strain>
    </source>
</reference>
<keyword evidence="2" id="KW-1185">Reference proteome</keyword>
<accession>F6CWV3</accession>
<dbReference type="EMBL" id="CP002771">
    <property type="protein sequence ID" value="AEF55515.1"/>
    <property type="molecule type" value="Genomic_DNA"/>
</dbReference>
<dbReference type="OrthoDB" id="7831428at2"/>
<proteinExistence type="predicted"/>
<evidence type="ECO:0008006" key="3">
    <source>
        <dbReference type="Google" id="ProtNLM"/>
    </source>
</evidence>
<organism evidence="1 2">
    <name type="scientific">Marinomonas posidonica (strain CECT 7376 / NCIMB 14433 / IVIA-Po-181)</name>
    <dbReference type="NCBI Taxonomy" id="491952"/>
    <lineage>
        <taxon>Bacteria</taxon>
        <taxon>Pseudomonadati</taxon>
        <taxon>Pseudomonadota</taxon>
        <taxon>Gammaproteobacteria</taxon>
        <taxon>Oceanospirillales</taxon>
        <taxon>Oceanospirillaceae</taxon>
        <taxon>Marinomonas</taxon>
    </lineage>
</organism>
<dbReference type="eggNOG" id="ENOG5032RR9">
    <property type="taxonomic scope" value="Bacteria"/>
</dbReference>
<dbReference type="HOGENOM" id="CLU_096110_0_0_6"/>
<gene>
    <name evidence="1" type="ordered locus">Mar181_2482</name>
</gene>
<dbReference type="RefSeq" id="WP_013796988.1">
    <property type="nucleotide sequence ID" value="NC_015559.1"/>
</dbReference>
<dbReference type="Proteomes" id="UP000009230">
    <property type="component" value="Chromosome"/>
</dbReference>
<name>F6CWV3_MARPP</name>